<gene>
    <name evidence="4" type="ORF">GYA93_01430</name>
</gene>
<dbReference type="NCBIfam" id="TIGR00996">
    <property type="entry name" value="Mtu_fam_mce"/>
    <property type="match status" value="1"/>
</dbReference>
<dbReference type="Proteomes" id="UP000466307">
    <property type="component" value="Unassembled WGS sequence"/>
</dbReference>
<evidence type="ECO:0000256" key="1">
    <source>
        <dbReference type="SAM" id="Phobius"/>
    </source>
</evidence>
<dbReference type="GO" id="GO:0005576">
    <property type="term" value="C:extracellular region"/>
    <property type="evidence" value="ECO:0007669"/>
    <property type="project" value="TreeGrafter"/>
</dbReference>
<keyword evidence="1" id="KW-1133">Transmembrane helix</keyword>
<evidence type="ECO:0000259" key="3">
    <source>
        <dbReference type="Pfam" id="PF11887"/>
    </source>
</evidence>
<comment type="caution">
    <text evidence="4">The sequence shown here is derived from an EMBL/GenBank/DDBJ whole genome shotgun (WGS) entry which is preliminary data.</text>
</comment>
<evidence type="ECO:0000313" key="4">
    <source>
        <dbReference type="EMBL" id="NDK88251.1"/>
    </source>
</evidence>
<evidence type="ECO:0000259" key="2">
    <source>
        <dbReference type="Pfam" id="PF02470"/>
    </source>
</evidence>
<proteinExistence type="predicted"/>
<dbReference type="EMBL" id="JAADZU010000003">
    <property type="protein sequence ID" value="NDK88251.1"/>
    <property type="molecule type" value="Genomic_DNA"/>
</dbReference>
<dbReference type="Pfam" id="PF02470">
    <property type="entry name" value="MlaD"/>
    <property type="match status" value="1"/>
</dbReference>
<name>A0A7K3LJL0_9ACTN</name>
<dbReference type="PANTHER" id="PTHR33371:SF4">
    <property type="entry name" value="INTERMEMBRANE PHOSPHOLIPID TRANSPORT SYSTEM BINDING PROTEIN MLAD"/>
    <property type="match status" value="1"/>
</dbReference>
<organism evidence="4 5">
    <name type="scientific">Gordonia desulfuricans</name>
    <dbReference type="NCBI Taxonomy" id="89051"/>
    <lineage>
        <taxon>Bacteria</taxon>
        <taxon>Bacillati</taxon>
        <taxon>Actinomycetota</taxon>
        <taxon>Actinomycetes</taxon>
        <taxon>Mycobacteriales</taxon>
        <taxon>Gordoniaceae</taxon>
        <taxon>Gordonia</taxon>
    </lineage>
</organism>
<dbReference type="Pfam" id="PF11887">
    <property type="entry name" value="Mce4_CUP1"/>
    <property type="match status" value="1"/>
</dbReference>
<dbReference type="PANTHER" id="PTHR33371">
    <property type="entry name" value="INTERMEMBRANE PHOSPHOLIPID TRANSPORT SYSTEM BINDING PROTEIN MLAD-RELATED"/>
    <property type="match status" value="1"/>
</dbReference>
<evidence type="ECO:0000313" key="5">
    <source>
        <dbReference type="Proteomes" id="UP000466307"/>
    </source>
</evidence>
<dbReference type="InterPro" id="IPR005693">
    <property type="entry name" value="Mce"/>
</dbReference>
<reference evidence="4 5" key="1">
    <citation type="submission" date="2020-01" db="EMBL/GenBank/DDBJ databases">
        <title>Investigation of new actinobacteria for the biodesulphurisation of diesel fuel.</title>
        <authorList>
            <person name="Athi Narayanan S.M."/>
        </authorList>
    </citation>
    <scope>NUCLEOTIDE SEQUENCE [LARGE SCALE GENOMIC DNA]</scope>
    <source>
        <strain evidence="4 5">213E</strain>
    </source>
</reference>
<sequence length="424" mass="44742">MSSRTLGIGKRTWLVAAVVVLLALVAVAAYVGYNRATTKHITAYFPTTTGLYNGDPVKVLGVDVGHVTSVTPREGDVKVTLEVQRDLQIPADAKAVVVAQSLVSGRFIQLTPVYSTGPELADGADIPMERTAVPMEWDQVKEQLERITEAVGPNGTDKGTAAEAIDVGARNLDGNGEAIHQSITEMSDVLATLSSGRDDLFATIRNLQKLTDALSTSHEQLVQFNGRIASVSDVLADNTEALDGALHNLDSAMGDVQDFIDKNQAALTASVSKLAQTTGILAEKNEQMRGLLHSAPNQLANFYNIYNPLTGSLSGVFGLGMGNNLITLLCGTMEANNRPGQSEADVNFCVDTLAPLLSQMSVAYPPFMINPVTGVNATPDQVTYQNASVKARAQAGIRAQDAATRKANGGGPLADLLVPWGGEG</sequence>
<dbReference type="InterPro" id="IPR052336">
    <property type="entry name" value="MlaD_Phospholipid_Transporter"/>
</dbReference>
<protein>
    <submittedName>
        <fullName evidence="4">MCE family protein</fullName>
    </submittedName>
</protein>
<dbReference type="InterPro" id="IPR024516">
    <property type="entry name" value="Mce_C"/>
</dbReference>
<feature type="domain" description="Mammalian cell entry C-terminal" evidence="3">
    <location>
        <begin position="118"/>
        <end position="297"/>
    </location>
</feature>
<feature type="domain" description="Mce/MlaD" evidence="2">
    <location>
        <begin position="38"/>
        <end position="112"/>
    </location>
</feature>
<dbReference type="RefSeq" id="WP_020790506.1">
    <property type="nucleotide sequence ID" value="NZ_JAADZU010000003.1"/>
</dbReference>
<accession>A0A7K3LJL0</accession>
<feature type="transmembrane region" description="Helical" evidence="1">
    <location>
        <begin position="12"/>
        <end position="33"/>
    </location>
</feature>
<keyword evidence="5" id="KW-1185">Reference proteome</keyword>
<keyword evidence="1" id="KW-0812">Transmembrane</keyword>
<dbReference type="InterPro" id="IPR003399">
    <property type="entry name" value="Mce/MlaD"/>
</dbReference>
<keyword evidence="1" id="KW-0472">Membrane</keyword>
<dbReference type="AlphaFoldDB" id="A0A7K3LJL0"/>